<keyword evidence="3" id="KW-0813">Transport</keyword>
<dbReference type="GO" id="GO:0009279">
    <property type="term" value="C:cell outer membrane"/>
    <property type="evidence" value="ECO:0007669"/>
    <property type="project" value="UniProtKB-SubCell"/>
</dbReference>
<dbReference type="AlphaFoldDB" id="A0A1R0FAD9"/>
<dbReference type="GO" id="GO:0015288">
    <property type="term" value="F:porin activity"/>
    <property type="evidence" value="ECO:0007669"/>
    <property type="project" value="TreeGrafter"/>
</dbReference>
<evidence type="ECO:0000256" key="7">
    <source>
        <dbReference type="ARBA" id="ARBA00023237"/>
    </source>
</evidence>
<evidence type="ECO:0000256" key="2">
    <source>
        <dbReference type="ARBA" id="ARBA00007613"/>
    </source>
</evidence>
<keyword evidence="4" id="KW-1134">Transmembrane beta strand</keyword>
<dbReference type="Proteomes" id="UP000187344">
    <property type="component" value="Unassembled WGS sequence"/>
</dbReference>
<keyword evidence="7" id="KW-0998">Cell outer membrane</keyword>
<dbReference type="GO" id="GO:0015562">
    <property type="term" value="F:efflux transmembrane transporter activity"/>
    <property type="evidence" value="ECO:0007669"/>
    <property type="project" value="InterPro"/>
</dbReference>
<sequence>MMNCSENIKRVVSILLVSCSIVSTGCASNRNPAARADVDTMTTQAVNENHQPAISKDPRVANTNNPATARAKEALKREKQRLTLDEALKKAADYSWTIKVAKSQLDIAESRLDQAKAKYYPTVGAEITAPNLRYDGGITSRDRDFDDTAFAGLDVRYSIYDFGRRDADKEAASYNLRASGHAKHAQDLTVLFDTANAYMAVQAYTEQLQSAIGYVDKITALNKTIGESVTGGISPQSDAVRGRLALSNAINRRKDIELKLSRAHQKLNALVGIDVEVLPAKRMALPHIGDLDSVAVNAADQNPAVLARGAALEGSRKSVVGAKASLKPRLDLTIDYKRTLENVDNLYNVSDTDGGVQLKLTFDIFDLSKKAKIREAYAQVNVNEAQLGKERSTVNDEVRALLGDIDITSQQWTISEEASKEADKTRGLYLEEFRLGDRKLSDLITAETEYFTSRTDAIDARYGFMRAVFSIYYLAGKPREGLQALQLVER</sequence>
<comment type="similarity">
    <text evidence="2">Belongs to the outer membrane factor (OMF) (TC 1.B.17) family.</text>
</comment>
<dbReference type="EMBL" id="LXYT01000001">
    <property type="protein sequence ID" value="OLY43920.1"/>
    <property type="molecule type" value="Genomic_DNA"/>
</dbReference>
<dbReference type="InterPro" id="IPR003423">
    <property type="entry name" value="OMP_efflux"/>
</dbReference>
<evidence type="ECO:0000256" key="1">
    <source>
        <dbReference type="ARBA" id="ARBA00004442"/>
    </source>
</evidence>
<evidence type="ECO:0000313" key="9">
    <source>
        <dbReference type="Proteomes" id="UP000187344"/>
    </source>
</evidence>
<accession>A0A1R0FAD9</accession>
<reference evidence="8 9" key="1">
    <citation type="submission" date="2016-12" db="EMBL/GenBank/DDBJ databases">
        <title>Comparative genomics of Bartonella apis.</title>
        <authorList>
            <person name="Engel P."/>
        </authorList>
    </citation>
    <scope>NUCLEOTIDE SEQUENCE [LARGE SCALE GENOMIC DNA]</scope>
    <source>
        <strain evidence="8 9">PEB0149</strain>
    </source>
</reference>
<proteinExistence type="inferred from homology"/>
<evidence type="ECO:0000256" key="4">
    <source>
        <dbReference type="ARBA" id="ARBA00022452"/>
    </source>
</evidence>
<dbReference type="RefSeq" id="WP_075916370.1">
    <property type="nucleotide sequence ID" value="NZ_CALYQA010000006.1"/>
</dbReference>
<evidence type="ECO:0000256" key="3">
    <source>
        <dbReference type="ARBA" id="ARBA00022448"/>
    </source>
</evidence>
<keyword evidence="5" id="KW-0812">Transmembrane</keyword>
<dbReference type="Pfam" id="PF02321">
    <property type="entry name" value="OEP"/>
    <property type="match status" value="2"/>
</dbReference>
<gene>
    <name evidence="8" type="ORF">PEB0149_013620</name>
</gene>
<dbReference type="PANTHER" id="PTHR30026">
    <property type="entry name" value="OUTER MEMBRANE PROTEIN TOLC"/>
    <property type="match status" value="1"/>
</dbReference>
<name>A0A1R0FAD9_9HYPH</name>
<dbReference type="PANTHER" id="PTHR30026:SF20">
    <property type="entry name" value="OUTER MEMBRANE PROTEIN TOLC"/>
    <property type="match status" value="1"/>
</dbReference>
<dbReference type="Gene3D" id="1.20.1600.10">
    <property type="entry name" value="Outer membrane efflux proteins (OEP)"/>
    <property type="match status" value="1"/>
</dbReference>
<organism evidence="8 9">
    <name type="scientific">Bartonella apis</name>
    <dbReference type="NCBI Taxonomy" id="1686310"/>
    <lineage>
        <taxon>Bacteria</taxon>
        <taxon>Pseudomonadati</taxon>
        <taxon>Pseudomonadota</taxon>
        <taxon>Alphaproteobacteria</taxon>
        <taxon>Hyphomicrobiales</taxon>
        <taxon>Bartonellaceae</taxon>
        <taxon>Bartonella</taxon>
    </lineage>
</organism>
<evidence type="ECO:0000256" key="5">
    <source>
        <dbReference type="ARBA" id="ARBA00022692"/>
    </source>
</evidence>
<comment type="subcellular location">
    <subcellularLocation>
        <location evidence="1">Cell outer membrane</location>
    </subcellularLocation>
</comment>
<dbReference type="GeneID" id="92991964"/>
<evidence type="ECO:0000256" key="6">
    <source>
        <dbReference type="ARBA" id="ARBA00023136"/>
    </source>
</evidence>
<protein>
    <submittedName>
        <fullName evidence="8">Outer membrane protein TolC</fullName>
    </submittedName>
</protein>
<dbReference type="OrthoDB" id="314748at2"/>
<evidence type="ECO:0000313" key="8">
    <source>
        <dbReference type="EMBL" id="OLY43920.1"/>
    </source>
</evidence>
<comment type="caution">
    <text evidence="8">The sequence shown here is derived from an EMBL/GenBank/DDBJ whole genome shotgun (WGS) entry which is preliminary data.</text>
</comment>
<keyword evidence="6" id="KW-0472">Membrane</keyword>
<dbReference type="GO" id="GO:1990281">
    <property type="term" value="C:efflux pump complex"/>
    <property type="evidence" value="ECO:0007669"/>
    <property type="project" value="TreeGrafter"/>
</dbReference>
<dbReference type="SUPFAM" id="SSF56954">
    <property type="entry name" value="Outer membrane efflux proteins (OEP)"/>
    <property type="match status" value="1"/>
</dbReference>
<keyword evidence="9" id="KW-1185">Reference proteome</keyword>
<dbReference type="InterPro" id="IPR051906">
    <property type="entry name" value="TolC-like"/>
</dbReference>